<feature type="compositionally biased region" description="Basic residues" evidence="1">
    <location>
        <begin position="65"/>
        <end position="74"/>
    </location>
</feature>
<accession>A0A6A4S4U1</accession>
<evidence type="ECO:0000313" key="2">
    <source>
        <dbReference type="EMBL" id="KAF0027549.1"/>
    </source>
</evidence>
<evidence type="ECO:0000256" key="1">
    <source>
        <dbReference type="SAM" id="MobiDB-lite"/>
    </source>
</evidence>
<feature type="region of interest" description="Disordered" evidence="1">
    <location>
        <begin position="19"/>
        <end position="79"/>
    </location>
</feature>
<name>A0A6A4S4U1_SCOMX</name>
<dbReference type="EMBL" id="VEVO01000018">
    <property type="protein sequence ID" value="KAF0027549.1"/>
    <property type="molecule type" value="Genomic_DNA"/>
</dbReference>
<protein>
    <submittedName>
        <fullName evidence="2">Uncharacterized protein</fullName>
    </submittedName>
</protein>
<sequence>RLMSLDLRVTHCPTLLCPEGPEMPGTTKGCSPSVATSTMASTRKATGSSETTNSDGALLPPRRERGARKTSGVHRRNDDRTMKALVTMESPRFQIMSTSAEYVVVVMSGRPRKRLNLFPRTMTVTHGSSRFLTHGGD</sequence>
<reference evidence="2 3" key="1">
    <citation type="submission" date="2019-06" db="EMBL/GenBank/DDBJ databases">
        <title>Draft genomes of female and male turbot (Scophthalmus maximus).</title>
        <authorList>
            <person name="Xu H."/>
            <person name="Xu X.-W."/>
            <person name="Shao C."/>
            <person name="Chen S."/>
        </authorList>
    </citation>
    <scope>NUCLEOTIDE SEQUENCE [LARGE SCALE GENOMIC DNA]</scope>
    <source>
        <strain evidence="2">Ysfricsl-2016a</strain>
        <tissue evidence="2">Blood</tissue>
    </source>
</reference>
<evidence type="ECO:0000313" key="3">
    <source>
        <dbReference type="Proteomes" id="UP000438429"/>
    </source>
</evidence>
<feature type="compositionally biased region" description="Polar residues" evidence="1">
    <location>
        <begin position="28"/>
        <end position="55"/>
    </location>
</feature>
<dbReference type="AlphaFoldDB" id="A0A6A4S4U1"/>
<feature type="non-terminal residue" evidence="2">
    <location>
        <position position="1"/>
    </location>
</feature>
<organism evidence="2 3">
    <name type="scientific">Scophthalmus maximus</name>
    <name type="common">Turbot</name>
    <name type="synonym">Psetta maxima</name>
    <dbReference type="NCBI Taxonomy" id="52904"/>
    <lineage>
        <taxon>Eukaryota</taxon>
        <taxon>Metazoa</taxon>
        <taxon>Chordata</taxon>
        <taxon>Craniata</taxon>
        <taxon>Vertebrata</taxon>
        <taxon>Euteleostomi</taxon>
        <taxon>Actinopterygii</taxon>
        <taxon>Neopterygii</taxon>
        <taxon>Teleostei</taxon>
        <taxon>Neoteleostei</taxon>
        <taxon>Acanthomorphata</taxon>
        <taxon>Carangaria</taxon>
        <taxon>Pleuronectiformes</taxon>
        <taxon>Pleuronectoidei</taxon>
        <taxon>Scophthalmidae</taxon>
        <taxon>Scophthalmus</taxon>
    </lineage>
</organism>
<comment type="caution">
    <text evidence="2">The sequence shown here is derived from an EMBL/GenBank/DDBJ whole genome shotgun (WGS) entry which is preliminary data.</text>
</comment>
<proteinExistence type="predicted"/>
<dbReference type="Proteomes" id="UP000438429">
    <property type="component" value="Unassembled WGS sequence"/>
</dbReference>
<gene>
    <name evidence="2" type="ORF">F2P81_020290</name>
</gene>